<gene>
    <name evidence="2" type="ordered locus">Dbac_2116</name>
</gene>
<keyword evidence="1" id="KW-0812">Transmembrane</keyword>
<keyword evidence="1" id="KW-1133">Transmembrane helix</keyword>
<dbReference type="HOGENOM" id="CLU_1330155_0_0_7"/>
<evidence type="ECO:0000313" key="2">
    <source>
        <dbReference type="EMBL" id="ACU90200.1"/>
    </source>
</evidence>
<keyword evidence="3" id="KW-1185">Reference proteome</keyword>
<name>C7LNX6_DESBD</name>
<dbReference type="OrthoDB" id="7595812at2"/>
<dbReference type="eggNOG" id="ENOG50337H9">
    <property type="taxonomic scope" value="Bacteria"/>
</dbReference>
<reference evidence="2 3" key="1">
    <citation type="journal article" date="2009" name="Stand. Genomic Sci.">
        <title>Complete genome sequence of Desulfomicrobium baculatum type strain (X).</title>
        <authorList>
            <person name="Copeland A."/>
            <person name="Spring S."/>
            <person name="Goker M."/>
            <person name="Schneider S."/>
            <person name="Lapidus A."/>
            <person name="Del Rio T.G."/>
            <person name="Tice H."/>
            <person name="Cheng J.F."/>
            <person name="Chen F."/>
            <person name="Nolan M."/>
            <person name="Bruce D."/>
            <person name="Goodwin L."/>
            <person name="Pitluck S."/>
            <person name="Ivanova N."/>
            <person name="Mavrommatis K."/>
            <person name="Ovchinnikova G."/>
            <person name="Pati A."/>
            <person name="Chen A."/>
            <person name="Palaniappan K."/>
            <person name="Land M."/>
            <person name="Hauser L."/>
            <person name="Chang Y.J."/>
            <person name="Jeffries C.C."/>
            <person name="Meincke L."/>
            <person name="Sims D."/>
            <person name="Brettin T."/>
            <person name="Detter J.C."/>
            <person name="Han C."/>
            <person name="Chain P."/>
            <person name="Bristow J."/>
            <person name="Eisen J.A."/>
            <person name="Markowitz V."/>
            <person name="Hugenholtz P."/>
            <person name="Kyrpides N.C."/>
            <person name="Klenk H.P."/>
            <person name="Lucas S."/>
        </authorList>
    </citation>
    <scope>NUCLEOTIDE SEQUENCE [LARGE SCALE GENOMIC DNA]</scope>
    <source>
        <strain evidence="3">DSM 4028 / VKM B-1378 / X</strain>
    </source>
</reference>
<accession>C7LNX6</accession>
<dbReference type="EMBL" id="CP001629">
    <property type="protein sequence ID" value="ACU90200.1"/>
    <property type="molecule type" value="Genomic_DNA"/>
</dbReference>
<sequence length="206" mass="23018">MIHLFLLALLLIAAAFIGGLVFAYRKLPKCIFIALILTLVAVPVASFKMYERRFMLSAVPDALGVSSIVYSEEESWGFGPGGNEAGIRVYPLPEHVSKEIEARGIDFFTTMPPNTDQNEREWRGRYTNWEETPIKTGRHWNLGKEGKLLDIYDYICAYGFCIDIKPEIESLANGIVSAPGSYYAYGRIGVIVVSPGHNLVLYLYNG</sequence>
<feature type="transmembrane region" description="Helical" evidence="1">
    <location>
        <begin position="33"/>
        <end position="50"/>
    </location>
</feature>
<dbReference type="KEGG" id="dba:Dbac_2116"/>
<dbReference type="RefSeq" id="WP_015774291.1">
    <property type="nucleotide sequence ID" value="NC_013173.1"/>
</dbReference>
<dbReference type="Proteomes" id="UP000002216">
    <property type="component" value="Chromosome"/>
</dbReference>
<proteinExistence type="predicted"/>
<dbReference type="AlphaFoldDB" id="C7LNX6"/>
<organism evidence="2 3">
    <name type="scientific">Desulfomicrobium baculatum (strain DSM 4028 / VKM B-1378 / X)</name>
    <name type="common">Desulfovibrio baculatus</name>
    <dbReference type="NCBI Taxonomy" id="525897"/>
    <lineage>
        <taxon>Bacteria</taxon>
        <taxon>Pseudomonadati</taxon>
        <taxon>Thermodesulfobacteriota</taxon>
        <taxon>Desulfovibrionia</taxon>
        <taxon>Desulfovibrionales</taxon>
        <taxon>Desulfomicrobiaceae</taxon>
        <taxon>Desulfomicrobium</taxon>
    </lineage>
</organism>
<evidence type="ECO:0000256" key="1">
    <source>
        <dbReference type="SAM" id="Phobius"/>
    </source>
</evidence>
<evidence type="ECO:0000313" key="3">
    <source>
        <dbReference type="Proteomes" id="UP000002216"/>
    </source>
</evidence>
<protein>
    <submittedName>
        <fullName evidence="2">Uncharacterized protein</fullName>
    </submittedName>
</protein>
<keyword evidence="1" id="KW-0472">Membrane</keyword>